<feature type="region of interest" description="Disordered" evidence="1">
    <location>
        <begin position="95"/>
        <end position="120"/>
    </location>
</feature>
<gene>
    <name evidence="2" type="ORF">CBM2586_A10138</name>
</gene>
<reference evidence="2 3" key="1">
    <citation type="submission" date="2018-01" db="EMBL/GenBank/DDBJ databases">
        <authorList>
            <person name="Clerissi C."/>
        </authorList>
    </citation>
    <scope>NUCLEOTIDE SEQUENCE [LARGE SCALE GENOMIC DNA]</scope>
    <source>
        <strain evidence="2">Cupriavidus taiwanensis LMG 19430</strain>
    </source>
</reference>
<protein>
    <submittedName>
        <fullName evidence="2">Uncharacterized protein</fullName>
    </submittedName>
</protein>
<dbReference type="EMBL" id="OFSN01000001">
    <property type="protein sequence ID" value="SOY40173.1"/>
    <property type="molecule type" value="Genomic_DNA"/>
</dbReference>
<evidence type="ECO:0000313" key="2">
    <source>
        <dbReference type="EMBL" id="SOY40173.1"/>
    </source>
</evidence>
<evidence type="ECO:0000256" key="1">
    <source>
        <dbReference type="SAM" id="MobiDB-lite"/>
    </source>
</evidence>
<dbReference type="Proteomes" id="UP000257016">
    <property type="component" value="Unassembled WGS sequence"/>
</dbReference>
<proteinExistence type="predicted"/>
<name>A0A975ZVG4_9BURK</name>
<organism evidence="2 3">
    <name type="scientific">Cupriavidus taiwanensis</name>
    <dbReference type="NCBI Taxonomy" id="164546"/>
    <lineage>
        <taxon>Bacteria</taxon>
        <taxon>Pseudomonadati</taxon>
        <taxon>Pseudomonadota</taxon>
        <taxon>Betaproteobacteria</taxon>
        <taxon>Burkholderiales</taxon>
        <taxon>Burkholderiaceae</taxon>
        <taxon>Cupriavidus</taxon>
    </lineage>
</organism>
<sequence length="154" mass="17350">MEPGTGGQVPLLRCQDQIPSLCRHRRELHLVHRRDHHQPELRQPRVRAGRAHDRQRQAVVEPGVQYRRHLRHQRQLVRRAVGVLRADFDPGIVYDPGWSGDDPVAHQDQDRSGGDVPERGLPLLSAAQRRLNNRAPGAPFFAEAATAQATDLTG</sequence>
<evidence type="ECO:0000313" key="3">
    <source>
        <dbReference type="Proteomes" id="UP000257016"/>
    </source>
</evidence>
<feature type="compositionally biased region" description="Basic and acidic residues" evidence="1">
    <location>
        <begin position="103"/>
        <end position="118"/>
    </location>
</feature>
<dbReference type="AlphaFoldDB" id="A0A975ZVG4"/>
<comment type="caution">
    <text evidence="2">The sequence shown here is derived from an EMBL/GenBank/DDBJ whole genome shotgun (WGS) entry which is preliminary data.</text>
</comment>
<accession>A0A975ZVG4</accession>